<proteinExistence type="predicted"/>
<dbReference type="AlphaFoldDB" id="A0A2H6NC78"/>
<evidence type="ECO:0000313" key="1">
    <source>
        <dbReference type="EMBL" id="LAA29328.1"/>
    </source>
</evidence>
<reference evidence="1" key="2">
    <citation type="submission" date="2017-12" db="EMBL/GenBank/DDBJ databases">
        <title>Coralsnake Venomics: Analyses of Venom Gland Transcriptomes and Proteomes of Six Brazilian Taxa.</title>
        <authorList>
            <person name="Aird S.D."/>
            <person name="Jorge da Silva N."/>
            <person name="Qiu L."/>
            <person name="Villar-Briones A."/>
            <person name="Aparecida-Saddi V."/>
            <person name="Campos-Telles M.P."/>
            <person name="Grau M."/>
            <person name="Mikheyev A.S."/>
        </authorList>
    </citation>
    <scope>NUCLEOTIDE SEQUENCE</scope>
    <source>
        <tissue evidence="1">Venom_gland</tissue>
    </source>
</reference>
<dbReference type="EMBL" id="IACI01083915">
    <property type="protein sequence ID" value="LAA29331.1"/>
    <property type="molecule type" value="Transcribed_RNA"/>
</dbReference>
<accession>A0A2H6NC78</accession>
<name>A0A2H6NC78_9SAUR</name>
<organism evidence="1">
    <name type="scientific">Micrurus carvalhoi</name>
    <dbReference type="NCBI Taxonomy" id="3147026"/>
    <lineage>
        <taxon>Eukaryota</taxon>
        <taxon>Metazoa</taxon>
        <taxon>Chordata</taxon>
        <taxon>Craniata</taxon>
        <taxon>Vertebrata</taxon>
        <taxon>Euteleostomi</taxon>
        <taxon>Lepidosauria</taxon>
        <taxon>Squamata</taxon>
        <taxon>Bifurcata</taxon>
        <taxon>Unidentata</taxon>
        <taxon>Episquamata</taxon>
        <taxon>Toxicofera</taxon>
        <taxon>Serpentes</taxon>
        <taxon>Colubroidea</taxon>
        <taxon>Elapidae</taxon>
        <taxon>Elapinae</taxon>
        <taxon>Micrurus</taxon>
    </lineage>
</organism>
<sequence length="120" mass="14115">MGEKKFTVEAFGHFNHGQSWLSNARFLYGQLSVSVQLQAVFLGTIPELGAETVPMRSPRSRCLFVLLFWFWFFHLKKKCKLLFYFFIWWRWFEHTLKNLSGCPTLATLKPMDFNSHNSGS</sequence>
<reference evidence="1" key="1">
    <citation type="submission" date="2017-07" db="EMBL/GenBank/DDBJ databases">
        <authorList>
            <person name="Mikheyev A."/>
            <person name="Grau M."/>
        </authorList>
    </citation>
    <scope>NUCLEOTIDE SEQUENCE</scope>
    <source>
        <tissue evidence="1">Venom_gland</tissue>
    </source>
</reference>
<dbReference type="EMBL" id="IACI01083912">
    <property type="protein sequence ID" value="LAA29325.1"/>
    <property type="molecule type" value="Transcribed_RNA"/>
</dbReference>
<dbReference type="EMBL" id="IACI01083914">
    <property type="protein sequence ID" value="LAA29330.1"/>
    <property type="molecule type" value="Transcribed_RNA"/>
</dbReference>
<protein>
    <submittedName>
        <fullName evidence="1">Uncharacterized protein</fullName>
    </submittedName>
</protein>
<dbReference type="EMBL" id="IACI01083913">
    <property type="protein sequence ID" value="LAA29328.1"/>
    <property type="molecule type" value="Transcribed_RNA"/>
</dbReference>